<feature type="domain" description="Oxo-4-hydroxy-4-carboxy-5-ureidoimidazoline decarboxylase" evidence="7">
    <location>
        <begin position="21"/>
        <end position="177"/>
    </location>
</feature>
<dbReference type="NCBIfam" id="TIGR03180">
    <property type="entry name" value="UraD_2"/>
    <property type="match status" value="1"/>
</dbReference>
<dbReference type="EMBL" id="JAVREP010000001">
    <property type="protein sequence ID" value="MDT0327403.1"/>
    <property type="molecule type" value="Genomic_DNA"/>
</dbReference>
<dbReference type="GO" id="GO:0051997">
    <property type="term" value="F:2-oxo-4-hydroxy-4-carboxy-5-ureidoimidazoline decarboxylase activity"/>
    <property type="evidence" value="ECO:0007669"/>
    <property type="project" value="UniProtKB-EC"/>
</dbReference>
<dbReference type="NCBIfam" id="NF010372">
    <property type="entry name" value="PRK13798.1"/>
    <property type="match status" value="1"/>
</dbReference>
<organism evidence="8 9">
    <name type="scientific">Nocardiopsis lambiniae</name>
    <dbReference type="NCBI Taxonomy" id="3075539"/>
    <lineage>
        <taxon>Bacteria</taxon>
        <taxon>Bacillati</taxon>
        <taxon>Actinomycetota</taxon>
        <taxon>Actinomycetes</taxon>
        <taxon>Streptosporangiales</taxon>
        <taxon>Nocardiopsidaceae</taxon>
        <taxon>Nocardiopsis</taxon>
    </lineage>
</organism>
<comment type="catalytic activity">
    <reaction evidence="1">
        <text>5-hydroxy-2-oxo-4-ureido-2,5-dihydro-1H-imidazole-5-carboxylate + H(+) = (S)-allantoin + CO2</text>
        <dbReference type="Rhea" id="RHEA:26301"/>
        <dbReference type="ChEBI" id="CHEBI:15378"/>
        <dbReference type="ChEBI" id="CHEBI:15678"/>
        <dbReference type="ChEBI" id="CHEBI:16526"/>
        <dbReference type="ChEBI" id="CHEBI:58639"/>
        <dbReference type="EC" id="4.1.1.97"/>
    </reaction>
</comment>
<evidence type="ECO:0000256" key="2">
    <source>
        <dbReference type="ARBA" id="ARBA00004754"/>
    </source>
</evidence>
<evidence type="ECO:0000256" key="3">
    <source>
        <dbReference type="ARBA" id="ARBA00012257"/>
    </source>
</evidence>
<evidence type="ECO:0000256" key="6">
    <source>
        <dbReference type="ARBA" id="ARBA00023239"/>
    </source>
</evidence>
<dbReference type="InterPro" id="IPR018020">
    <property type="entry name" value="OHCU_decarboxylase"/>
</dbReference>
<reference evidence="9" key="1">
    <citation type="submission" date="2023-07" db="EMBL/GenBank/DDBJ databases">
        <title>30 novel species of actinomycetes from the DSMZ collection.</title>
        <authorList>
            <person name="Nouioui I."/>
        </authorList>
    </citation>
    <scope>NUCLEOTIDE SEQUENCE [LARGE SCALE GENOMIC DNA]</scope>
    <source>
        <strain evidence="9">DSM 44743</strain>
    </source>
</reference>
<name>A0ABU2M496_9ACTN</name>
<keyword evidence="9" id="KW-1185">Reference proteome</keyword>
<comment type="pathway">
    <text evidence="2">Purine metabolism; urate degradation; (S)-allantoin from urate: step 3/3.</text>
</comment>
<dbReference type="EC" id="4.1.1.97" evidence="3"/>
<dbReference type="PANTHER" id="PTHR43466">
    <property type="entry name" value="2-OXO-4-HYDROXY-4-CARBOXY-5-UREIDOIMIDAZOLINE DECARBOXYLASE-RELATED"/>
    <property type="match status" value="1"/>
</dbReference>
<dbReference type="RefSeq" id="WP_311510183.1">
    <property type="nucleotide sequence ID" value="NZ_JAVREP010000001.1"/>
</dbReference>
<evidence type="ECO:0000259" key="7">
    <source>
        <dbReference type="Pfam" id="PF09349"/>
    </source>
</evidence>
<dbReference type="Pfam" id="PF09349">
    <property type="entry name" value="OHCU_decarbox"/>
    <property type="match status" value="1"/>
</dbReference>
<evidence type="ECO:0000313" key="8">
    <source>
        <dbReference type="EMBL" id="MDT0327403.1"/>
    </source>
</evidence>
<keyword evidence="6 8" id="KW-0456">Lyase</keyword>
<dbReference type="PANTHER" id="PTHR43466:SF1">
    <property type="entry name" value="2-OXO-4-HYDROXY-4-CARBOXY-5-UREIDOIMIDAZOLINE DECARBOXYLASE-RELATED"/>
    <property type="match status" value="1"/>
</dbReference>
<dbReference type="Proteomes" id="UP001183390">
    <property type="component" value="Unassembled WGS sequence"/>
</dbReference>
<evidence type="ECO:0000256" key="1">
    <source>
        <dbReference type="ARBA" id="ARBA00001163"/>
    </source>
</evidence>
<comment type="caution">
    <text evidence="8">The sequence shown here is derived from an EMBL/GenBank/DDBJ whole genome shotgun (WGS) entry which is preliminary data.</text>
</comment>
<evidence type="ECO:0000313" key="9">
    <source>
        <dbReference type="Proteomes" id="UP001183390"/>
    </source>
</evidence>
<accession>A0ABU2M496</accession>
<keyword evidence="4" id="KW-0659">Purine metabolism</keyword>
<evidence type="ECO:0000256" key="5">
    <source>
        <dbReference type="ARBA" id="ARBA00022793"/>
    </source>
</evidence>
<protein>
    <recommendedName>
        <fullName evidence="3">2-oxo-4-hydroxy-4-carboxy-5-ureidoimidazoline decarboxylase</fullName>
        <ecNumber evidence="3">4.1.1.97</ecNumber>
    </recommendedName>
</protein>
<gene>
    <name evidence="8" type="primary">uraD</name>
    <name evidence="8" type="ORF">RM479_03165</name>
</gene>
<evidence type="ECO:0000256" key="4">
    <source>
        <dbReference type="ARBA" id="ARBA00022631"/>
    </source>
</evidence>
<dbReference type="Gene3D" id="1.10.3330.10">
    <property type="entry name" value="Oxo-4-hydroxy-4-carboxy-5-ureidoimidazoline decarboxylase"/>
    <property type="match status" value="1"/>
</dbReference>
<sequence length="185" mass="20274">MPESTSAEPDLRPDLGLERLNALSEEELRTELARCLDVERWVRAVAAVAPYADRAALLDTADAHARAITADEVASALARHPRIGEKAQGRDTEAAWSRGEQSAFAADTDDAAVRVQRIFQYAQREYEERFGQIYLVCASGRGARDLLADLVGRLDNDRDTELAVVGDELRGIAALRLVKLLEATA</sequence>
<keyword evidence="5" id="KW-0210">Decarboxylase</keyword>
<dbReference type="InterPro" id="IPR036778">
    <property type="entry name" value="OHCU_decarboxylase_sf"/>
</dbReference>
<dbReference type="InterPro" id="IPR017595">
    <property type="entry name" value="OHCU_decarboxylase-2"/>
</dbReference>
<proteinExistence type="predicted"/>
<dbReference type="SUPFAM" id="SSF158694">
    <property type="entry name" value="UraD-Like"/>
    <property type="match status" value="1"/>
</dbReference>